<comment type="subcellular location">
    <subcellularLocation>
        <location evidence="1">Virion</location>
    </subcellularLocation>
</comment>
<evidence type="ECO:0000313" key="12">
    <source>
        <dbReference type="EMBL" id="QDU71255.1"/>
    </source>
</evidence>
<evidence type="ECO:0000256" key="10">
    <source>
        <dbReference type="ARBA" id="ARBA00046140"/>
    </source>
</evidence>
<proteinExistence type="inferred from homology"/>
<dbReference type="RefSeq" id="WP_145445411.1">
    <property type="nucleotide sequence ID" value="NZ_CP036280.1"/>
</dbReference>
<keyword evidence="7 12" id="KW-0238">DNA-binding</keyword>
<dbReference type="GO" id="GO:0005829">
    <property type="term" value="C:cytosol"/>
    <property type="evidence" value="ECO:0007669"/>
    <property type="project" value="TreeGrafter"/>
</dbReference>
<dbReference type="PANTHER" id="PTHR33175">
    <property type="entry name" value="DNA-BINDING PROTEIN HU"/>
    <property type="match status" value="1"/>
</dbReference>
<dbReference type="KEGG" id="mcad:Pan265_11040"/>
<sequence length="110" mass="11799">MAKKTAKVAKKPLTKTQLFSAIADDTGLTKKDVSAVFDSMTALIKKEVGSTRGSGAFTVPGLLKIVRFRKKATKARMGRNPATGEEIKIAAKPATTVVKLRALKPLKEMV</sequence>
<evidence type="ECO:0000256" key="9">
    <source>
        <dbReference type="ARBA" id="ARBA00033227"/>
    </source>
</evidence>
<dbReference type="GO" id="GO:0030527">
    <property type="term" value="F:structural constituent of chromatin"/>
    <property type="evidence" value="ECO:0007669"/>
    <property type="project" value="InterPro"/>
</dbReference>
<evidence type="ECO:0000256" key="11">
    <source>
        <dbReference type="RuleBase" id="RU003939"/>
    </source>
</evidence>
<protein>
    <recommendedName>
        <fullName evidence="4">Viral histone-like protein</fullName>
    </recommendedName>
    <alternativeName>
        <fullName evidence="9">DNA-binding protein pA104R</fullName>
    </alternativeName>
    <alternativeName>
        <fullName evidence="8">pA104R</fullName>
    </alternativeName>
</protein>
<dbReference type="PANTHER" id="PTHR33175:SF13">
    <property type="entry name" value="HISTONE-LIKE PROTEIN"/>
    <property type="match status" value="1"/>
</dbReference>
<evidence type="ECO:0000256" key="5">
    <source>
        <dbReference type="ARBA" id="ARBA00022705"/>
    </source>
</evidence>
<dbReference type="InterPro" id="IPR000119">
    <property type="entry name" value="Hist_DNA-bd"/>
</dbReference>
<evidence type="ECO:0000256" key="6">
    <source>
        <dbReference type="ARBA" id="ARBA00022921"/>
    </source>
</evidence>
<evidence type="ECO:0000313" key="13">
    <source>
        <dbReference type="Proteomes" id="UP000320386"/>
    </source>
</evidence>
<keyword evidence="5" id="KW-0235">DNA replication</keyword>
<dbReference type="SMART" id="SM00411">
    <property type="entry name" value="BHL"/>
    <property type="match status" value="1"/>
</dbReference>
<dbReference type="OrthoDB" id="331625at2"/>
<comment type="subunit">
    <text evidence="3">Homodimer.</text>
</comment>
<dbReference type="GO" id="GO:0003677">
    <property type="term" value="F:DNA binding"/>
    <property type="evidence" value="ECO:0007669"/>
    <property type="project" value="UniProtKB-KW"/>
</dbReference>
<name>A0A518BW97_9BACT</name>
<gene>
    <name evidence="12" type="primary">hup</name>
    <name evidence="12" type="ORF">Pan265_11040</name>
</gene>
<evidence type="ECO:0000256" key="4">
    <source>
        <dbReference type="ARBA" id="ARBA00016145"/>
    </source>
</evidence>
<dbReference type="Proteomes" id="UP000320386">
    <property type="component" value="Chromosome"/>
</dbReference>
<dbReference type="AlphaFoldDB" id="A0A518BW97"/>
<dbReference type="CDD" id="cd13834">
    <property type="entry name" value="HU_like"/>
    <property type="match status" value="1"/>
</dbReference>
<evidence type="ECO:0000256" key="1">
    <source>
        <dbReference type="ARBA" id="ARBA00004328"/>
    </source>
</evidence>
<evidence type="ECO:0000256" key="8">
    <source>
        <dbReference type="ARBA" id="ARBA00033120"/>
    </source>
</evidence>
<dbReference type="SUPFAM" id="SSF47729">
    <property type="entry name" value="IHF-like DNA-binding proteins"/>
    <property type="match status" value="1"/>
</dbReference>
<evidence type="ECO:0000256" key="3">
    <source>
        <dbReference type="ARBA" id="ARBA00011738"/>
    </source>
</evidence>
<keyword evidence="6" id="KW-0426">Late protein</keyword>
<dbReference type="InterPro" id="IPR010992">
    <property type="entry name" value="IHF-like_DNA-bd_dom_sf"/>
</dbReference>
<comment type="similarity">
    <text evidence="2 11">Belongs to the bacterial histone-like protein family.</text>
</comment>
<dbReference type="GO" id="GO:0006260">
    <property type="term" value="P:DNA replication"/>
    <property type="evidence" value="ECO:0007669"/>
    <property type="project" value="UniProtKB-KW"/>
</dbReference>
<evidence type="ECO:0000256" key="7">
    <source>
        <dbReference type="ARBA" id="ARBA00023125"/>
    </source>
</evidence>
<dbReference type="Pfam" id="PF00216">
    <property type="entry name" value="Bac_DNA_binding"/>
    <property type="match status" value="1"/>
</dbReference>
<dbReference type="EMBL" id="CP036280">
    <property type="protein sequence ID" value="QDU71255.1"/>
    <property type="molecule type" value="Genomic_DNA"/>
</dbReference>
<evidence type="ECO:0000256" key="2">
    <source>
        <dbReference type="ARBA" id="ARBA00010529"/>
    </source>
</evidence>
<keyword evidence="13" id="KW-1185">Reference proteome</keyword>
<accession>A0A518BW97</accession>
<dbReference type="Gene3D" id="4.10.520.10">
    <property type="entry name" value="IHF-like DNA-binding proteins"/>
    <property type="match status" value="1"/>
</dbReference>
<organism evidence="12 13">
    <name type="scientific">Mucisphaera calidilacus</name>
    <dbReference type="NCBI Taxonomy" id="2527982"/>
    <lineage>
        <taxon>Bacteria</taxon>
        <taxon>Pseudomonadati</taxon>
        <taxon>Planctomycetota</taxon>
        <taxon>Phycisphaerae</taxon>
        <taxon>Phycisphaerales</taxon>
        <taxon>Phycisphaeraceae</taxon>
        <taxon>Mucisphaera</taxon>
    </lineage>
</organism>
<comment type="function">
    <text evidence="10">DNA-binding protein that plays a critical role in nucleoid compaction, genome replication and DNA replication and transcription. Binds to both ssDNA and dsDNA with a binding site covering about 15 nucleotides. Displays DNA-supercoiling activity only when associated with the viral DNA topoisomerase 2.</text>
</comment>
<reference evidence="12 13" key="1">
    <citation type="submission" date="2019-02" db="EMBL/GenBank/DDBJ databases">
        <title>Deep-cultivation of Planctomycetes and their phenomic and genomic characterization uncovers novel biology.</title>
        <authorList>
            <person name="Wiegand S."/>
            <person name="Jogler M."/>
            <person name="Boedeker C."/>
            <person name="Pinto D."/>
            <person name="Vollmers J."/>
            <person name="Rivas-Marin E."/>
            <person name="Kohn T."/>
            <person name="Peeters S.H."/>
            <person name="Heuer A."/>
            <person name="Rast P."/>
            <person name="Oberbeckmann S."/>
            <person name="Bunk B."/>
            <person name="Jeske O."/>
            <person name="Meyerdierks A."/>
            <person name="Storesund J.E."/>
            <person name="Kallscheuer N."/>
            <person name="Luecker S."/>
            <person name="Lage O.M."/>
            <person name="Pohl T."/>
            <person name="Merkel B.J."/>
            <person name="Hornburger P."/>
            <person name="Mueller R.-W."/>
            <person name="Bruemmer F."/>
            <person name="Labrenz M."/>
            <person name="Spormann A.M."/>
            <person name="Op den Camp H."/>
            <person name="Overmann J."/>
            <person name="Amann R."/>
            <person name="Jetten M.S.M."/>
            <person name="Mascher T."/>
            <person name="Medema M.H."/>
            <person name="Devos D.P."/>
            <person name="Kaster A.-K."/>
            <person name="Ovreas L."/>
            <person name="Rohde M."/>
            <person name="Galperin M.Y."/>
            <person name="Jogler C."/>
        </authorList>
    </citation>
    <scope>NUCLEOTIDE SEQUENCE [LARGE SCALE GENOMIC DNA]</scope>
    <source>
        <strain evidence="12 13">Pan265</strain>
    </source>
</reference>